<feature type="region of interest" description="Disordered" evidence="1">
    <location>
        <begin position="21"/>
        <end position="42"/>
    </location>
</feature>
<gene>
    <name evidence="2" type="ORF">P5673_026582</name>
</gene>
<evidence type="ECO:0000313" key="3">
    <source>
        <dbReference type="Proteomes" id="UP001249851"/>
    </source>
</evidence>
<evidence type="ECO:0000256" key="1">
    <source>
        <dbReference type="SAM" id="MobiDB-lite"/>
    </source>
</evidence>
<dbReference type="AlphaFoldDB" id="A0AAD9Q180"/>
<evidence type="ECO:0000313" key="2">
    <source>
        <dbReference type="EMBL" id="KAK2552486.1"/>
    </source>
</evidence>
<name>A0AAD9Q180_ACRCE</name>
<sequence>MSSSSLLRQVTARLKGVNQNIRPFNIQEEHGKSEGSGETNGQSCYIKGKENLNSQNGATSLAIVSVKVKVPGRERVVKTYAFFDNASNTTFCTEDLMEQLKTRGKDTTLRITADVELSEQCEKYCNMEFNNSYYDTKVTMFQEEKKALQKMKSSIQLKRNLSPVERRMSSSSQ</sequence>
<reference evidence="2" key="2">
    <citation type="journal article" date="2023" name="Science">
        <title>Genomic signatures of disease resistance in endangered staghorn corals.</title>
        <authorList>
            <person name="Vollmer S.V."/>
            <person name="Selwyn J.D."/>
            <person name="Despard B.A."/>
            <person name="Roesel C.L."/>
        </authorList>
    </citation>
    <scope>NUCLEOTIDE SEQUENCE</scope>
    <source>
        <strain evidence="2">K2</strain>
    </source>
</reference>
<organism evidence="2 3">
    <name type="scientific">Acropora cervicornis</name>
    <name type="common">Staghorn coral</name>
    <dbReference type="NCBI Taxonomy" id="6130"/>
    <lineage>
        <taxon>Eukaryota</taxon>
        <taxon>Metazoa</taxon>
        <taxon>Cnidaria</taxon>
        <taxon>Anthozoa</taxon>
        <taxon>Hexacorallia</taxon>
        <taxon>Scleractinia</taxon>
        <taxon>Astrocoeniina</taxon>
        <taxon>Acroporidae</taxon>
        <taxon>Acropora</taxon>
    </lineage>
</organism>
<dbReference type="PANTHER" id="PTHR47331">
    <property type="entry name" value="PHD-TYPE DOMAIN-CONTAINING PROTEIN"/>
    <property type="match status" value="1"/>
</dbReference>
<dbReference type="Proteomes" id="UP001249851">
    <property type="component" value="Unassembled WGS sequence"/>
</dbReference>
<protein>
    <submittedName>
        <fullName evidence="2">Uncharacterized protein</fullName>
    </submittedName>
</protein>
<keyword evidence="3" id="KW-1185">Reference proteome</keyword>
<dbReference type="EMBL" id="JARQWQ010000087">
    <property type="protein sequence ID" value="KAK2552486.1"/>
    <property type="molecule type" value="Genomic_DNA"/>
</dbReference>
<accession>A0AAD9Q180</accession>
<comment type="caution">
    <text evidence="2">The sequence shown here is derived from an EMBL/GenBank/DDBJ whole genome shotgun (WGS) entry which is preliminary data.</text>
</comment>
<proteinExistence type="predicted"/>
<reference evidence="2" key="1">
    <citation type="journal article" date="2023" name="G3 (Bethesda)">
        <title>Whole genome assembly and annotation of the endangered Caribbean coral Acropora cervicornis.</title>
        <authorList>
            <person name="Selwyn J.D."/>
            <person name="Vollmer S.V."/>
        </authorList>
    </citation>
    <scope>NUCLEOTIDE SEQUENCE</scope>
    <source>
        <strain evidence="2">K2</strain>
    </source>
</reference>